<protein>
    <submittedName>
        <fullName evidence="2">Uncharacterized protein</fullName>
    </submittedName>
</protein>
<reference evidence="2 3" key="1">
    <citation type="submission" date="2020-06" db="EMBL/GenBank/DDBJ databases">
        <title>Genome mining for natural products.</title>
        <authorList>
            <person name="Zhang B."/>
            <person name="Shi J."/>
            <person name="Ge H."/>
        </authorList>
    </citation>
    <scope>NUCLEOTIDE SEQUENCE [LARGE SCALE GENOMIC DNA]</scope>
    <source>
        <strain evidence="2 3">NA06532</strain>
        <plasmid evidence="2 3">unnamed1</plasmid>
    </source>
</reference>
<evidence type="ECO:0000313" key="3">
    <source>
        <dbReference type="Proteomes" id="UP000509345"/>
    </source>
</evidence>
<evidence type="ECO:0000313" key="2">
    <source>
        <dbReference type="EMBL" id="QKW47930.1"/>
    </source>
</evidence>
<accession>A0A7H8N0F8</accession>
<feature type="compositionally biased region" description="Gly residues" evidence="1">
    <location>
        <begin position="269"/>
        <end position="279"/>
    </location>
</feature>
<sequence>MPKKRKKNRKTSRGSAAAVVSRALLPAQLADVPDCYAECCDDENFPVDDDFPMSAFREQFASPADAAAAVREDKRREWVGCIDGSRMRHRILASDDGTAAVEQAVFLGTTQEGAILCAWHETHDGERPALKKNILSALDRLQGALRPHLEAEIREGRDDDYTALVPEAFSDTPEPHGAGIPLFGWRILHPVTPETTWEDTLDIALWNSSIAIGDWSGHYDHIDEISLDGFTRLLRHHGIPAVLCAECERPITSRHPRWPGIWATPTNEGGGASCEGKGTGPFPPAPRLGWYTDSEFGTPHQPQSAS</sequence>
<geneLocation type="plasmid" evidence="2 3">
    <name>unnamed1</name>
</geneLocation>
<organism evidence="2 3">
    <name type="scientific">Streptomyces microflavus</name>
    <name type="common">Streptomyces lipmanii</name>
    <dbReference type="NCBI Taxonomy" id="1919"/>
    <lineage>
        <taxon>Bacteria</taxon>
        <taxon>Bacillati</taxon>
        <taxon>Actinomycetota</taxon>
        <taxon>Actinomycetes</taxon>
        <taxon>Kitasatosporales</taxon>
        <taxon>Streptomycetaceae</taxon>
        <taxon>Streptomyces</taxon>
    </lineage>
</organism>
<feature type="region of interest" description="Disordered" evidence="1">
    <location>
        <begin position="269"/>
        <end position="306"/>
    </location>
</feature>
<dbReference type="EMBL" id="CP054927">
    <property type="protein sequence ID" value="QKW47930.1"/>
    <property type="molecule type" value="Genomic_DNA"/>
</dbReference>
<evidence type="ECO:0000256" key="1">
    <source>
        <dbReference type="SAM" id="MobiDB-lite"/>
    </source>
</evidence>
<gene>
    <name evidence="2" type="ORF">HUT09_36055</name>
</gene>
<dbReference type="RefSeq" id="WP_176145802.1">
    <property type="nucleotide sequence ID" value="NZ_CP054927.1"/>
</dbReference>
<name>A0A7H8N0F8_STRMI</name>
<proteinExistence type="predicted"/>
<dbReference type="GeneID" id="87636682"/>
<dbReference type="AlphaFoldDB" id="A0A7H8N0F8"/>
<dbReference type="Proteomes" id="UP000509345">
    <property type="component" value="Plasmid unnamed1"/>
</dbReference>
<keyword evidence="2" id="KW-0614">Plasmid</keyword>